<name>A0A2T4UK39_9ACTN</name>
<dbReference type="PANTHER" id="PTHR42685">
    <property type="entry name" value="GERANYLGERANYL DIPHOSPHATE REDUCTASE"/>
    <property type="match status" value="1"/>
</dbReference>
<dbReference type="EMBL" id="PYYB01000001">
    <property type="protein sequence ID" value="PTL59616.1"/>
    <property type="molecule type" value="Genomic_DNA"/>
</dbReference>
<dbReference type="InterPro" id="IPR036188">
    <property type="entry name" value="FAD/NAD-bd_sf"/>
</dbReference>
<feature type="region of interest" description="Disordered" evidence="1">
    <location>
        <begin position="448"/>
        <end position="469"/>
    </location>
</feature>
<feature type="domain" description="FAD-binding" evidence="2">
    <location>
        <begin position="7"/>
        <end position="330"/>
    </location>
</feature>
<comment type="caution">
    <text evidence="3">The sequence shown here is derived from an EMBL/GenBank/DDBJ whole genome shotgun (WGS) entry which is preliminary data.</text>
</comment>
<dbReference type="PRINTS" id="PR00420">
    <property type="entry name" value="RNGMNOXGNASE"/>
</dbReference>
<sequence length="496" mass="54648">MTSSPHYDALVVGARCAGSAAAIALARAGRRVLLVDRTAFPSDTLSTHVNFPSAVAEIDKLGALERVMACDPPKATHGMVQADGVRCLERFASVDGIDYGICVPRPHFDDALVRTAIDAGAELRERTSCERLVWAGGRVTGAVLRGPDGEEYAVSCSLLVGADGRRSSVARMVGSERPYRGSDNNRACAFFYMDDPQVGTVWRERLIQLRQGATHALIFPCPDDRVLCLFMGPREDIPAWRKDPMGMWERMLEENPAVRERLGGATNFTKLRSTAENPAFFRRSSGPGWCLAGDAGHFKDPIIGQGMRDAMRFGRLWGEAAAPVLDDPAALDAALRAVEERRDRECMATYHWGNRESRIFDVSPLHREVLAAWDGADPPRLLHMFDRIQSPHRVLNPLVGARFATRAMLRRGADRRAILREAVEELRIDAGIWREELFPRFRSTRQSRSERTDWQWPPRRPARAAGAAPAVAPAAVAVDPLDIGESVPAGAERVAA</sequence>
<evidence type="ECO:0000313" key="4">
    <source>
        <dbReference type="Proteomes" id="UP000240739"/>
    </source>
</evidence>
<evidence type="ECO:0000313" key="3">
    <source>
        <dbReference type="EMBL" id="PTL59616.1"/>
    </source>
</evidence>
<protein>
    <submittedName>
        <fullName evidence="3">NAD(P)/FAD-dependent oxidoreductase</fullName>
    </submittedName>
</protein>
<proteinExistence type="predicted"/>
<dbReference type="Proteomes" id="UP000240739">
    <property type="component" value="Unassembled WGS sequence"/>
</dbReference>
<keyword evidence="4" id="KW-1185">Reference proteome</keyword>
<dbReference type="PANTHER" id="PTHR42685:SF22">
    <property type="entry name" value="CONDITIONED MEDIUM FACTOR RECEPTOR 1"/>
    <property type="match status" value="1"/>
</dbReference>
<dbReference type="SUPFAM" id="SSF51905">
    <property type="entry name" value="FAD/NAD(P)-binding domain"/>
    <property type="match status" value="1"/>
</dbReference>
<dbReference type="RefSeq" id="WP_107568259.1">
    <property type="nucleotide sequence ID" value="NZ_PYYB01000001.1"/>
</dbReference>
<dbReference type="AlphaFoldDB" id="A0A2T4UK39"/>
<gene>
    <name evidence="3" type="ORF">C7Y72_08120</name>
</gene>
<evidence type="ECO:0000256" key="1">
    <source>
        <dbReference type="SAM" id="MobiDB-lite"/>
    </source>
</evidence>
<dbReference type="InterPro" id="IPR002938">
    <property type="entry name" value="FAD-bd"/>
</dbReference>
<accession>A0A2T4UK39</accession>
<reference evidence="3 4" key="1">
    <citation type="submission" date="2018-03" db="EMBL/GenBank/DDBJ databases">
        <title>Aquarubrobacter algicola gen. nov., sp. nov., a novel actinobacterium isolated from shallow eutrophic lake during the end of cyanobacterial harmful algal blooms.</title>
        <authorList>
            <person name="Chun S.J."/>
        </authorList>
    </citation>
    <scope>NUCLEOTIDE SEQUENCE [LARGE SCALE GENOMIC DNA]</scope>
    <source>
        <strain evidence="3 4">Seoho-28</strain>
    </source>
</reference>
<dbReference type="Pfam" id="PF01494">
    <property type="entry name" value="FAD_binding_3"/>
    <property type="match status" value="1"/>
</dbReference>
<dbReference type="OrthoDB" id="103324at2"/>
<dbReference type="InterPro" id="IPR050407">
    <property type="entry name" value="Geranylgeranyl_reductase"/>
</dbReference>
<dbReference type="Gene3D" id="3.50.50.60">
    <property type="entry name" value="FAD/NAD(P)-binding domain"/>
    <property type="match status" value="1"/>
</dbReference>
<evidence type="ECO:0000259" key="2">
    <source>
        <dbReference type="Pfam" id="PF01494"/>
    </source>
</evidence>
<dbReference type="GO" id="GO:0071949">
    <property type="term" value="F:FAD binding"/>
    <property type="evidence" value="ECO:0007669"/>
    <property type="project" value="InterPro"/>
</dbReference>
<organism evidence="3 4">
    <name type="scientific">Paraconexibacter algicola</name>
    <dbReference type="NCBI Taxonomy" id="2133960"/>
    <lineage>
        <taxon>Bacteria</taxon>
        <taxon>Bacillati</taxon>
        <taxon>Actinomycetota</taxon>
        <taxon>Thermoleophilia</taxon>
        <taxon>Solirubrobacterales</taxon>
        <taxon>Paraconexibacteraceae</taxon>
        <taxon>Paraconexibacter</taxon>
    </lineage>
</organism>